<dbReference type="OrthoDB" id="23478at2157"/>
<dbReference type="EMBL" id="FNWU01000001">
    <property type="protein sequence ID" value="SEH43854.1"/>
    <property type="molecule type" value="Genomic_DNA"/>
</dbReference>
<evidence type="ECO:0000256" key="2">
    <source>
        <dbReference type="ARBA" id="ARBA00022723"/>
    </source>
</evidence>
<dbReference type="Pfam" id="PF02662">
    <property type="entry name" value="FlpD"/>
    <property type="match status" value="1"/>
</dbReference>
<keyword evidence="5" id="KW-0411">Iron-sulfur</keyword>
<dbReference type="Pfam" id="PF00037">
    <property type="entry name" value="Fer4"/>
    <property type="match status" value="1"/>
</dbReference>
<evidence type="ECO:0000256" key="4">
    <source>
        <dbReference type="ARBA" id="ARBA00023004"/>
    </source>
</evidence>
<evidence type="ECO:0000313" key="8">
    <source>
        <dbReference type="Proteomes" id="UP000199215"/>
    </source>
</evidence>
<accession>A0A1H6I5T5</accession>
<dbReference type="AlphaFoldDB" id="A0A1H6I5T5"/>
<dbReference type="PROSITE" id="PS51379">
    <property type="entry name" value="4FE4S_FER_2"/>
    <property type="match status" value="2"/>
</dbReference>
<dbReference type="PANTHER" id="PTHR43687:SF4">
    <property type="entry name" value="BLR5484 PROTEIN"/>
    <property type="match status" value="1"/>
</dbReference>
<feature type="domain" description="4Fe-4S ferredoxin-type" evidence="6">
    <location>
        <begin position="599"/>
        <end position="628"/>
    </location>
</feature>
<evidence type="ECO:0000256" key="3">
    <source>
        <dbReference type="ARBA" id="ARBA00023002"/>
    </source>
</evidence>
<keyword evidence="8" id="KW-1185">Reference proteome</keyword>
<dbReference type="InterPro" id="IPR050572">
    <property type="entry name" value="Fe-S_Ferredoxin"/>
</dbReference>
<sequence length="717" mass="76024">MNVGAFVCGCGGTCGLDLEEVREGVRDVDVVASSELLCEGGLDGVEHVIDEYDLDQLIVTASDDRCRQTVREVVDRSGLHPDAAEFVNHREGAAWVHDAEAATDKTARLLNATYAGLQEESISRTVSREAGDRVAVVGDPETAAALADSADVTLVANGRELRTVDIDLDDVDVARGEVVGVDGRFGAFELTVDSRVTEACIDCLECVRKGPDGVTARPVQIPADAPDGEWTDVCPTDAIEMEGTTRRIAADQVIRPDADPETRGGRVGYYTGPVDAATIAAVESHLGGIEKPAFLDLEMDVCAAGASSQQGCTACTDACPHDAVGRPSIDSVEFDEVACQNCGACTSACPTGATRLREPSNRRIAREVEALLTAENDDGGWLFNRGSSGIDRPVVAFVCSERAADRLREYGRRAATAGGVTYPPVLPVNVNCTDTVGEAHVMHALAAGADGVAIVGCGGSCLHSGPDPKAELVDRLNRATADLGLGERVGFFAPGADDPGQFIEELSMFVVERLDESPIPAGEHEAEGTIEGDVDRPAFASHAWTLESVRAILDHVVPDRGIIRGLTDFGWMDVSDACNLTPTCTNLCPTDAVQRTDEGDLLFNHERCVNCGLCEEGCPETAITMRDGLDLSLLPENREGMADGVSADLGAAWTRVYEGEMQECVRCGKPFASAGTVDTIREEVGEAVDGIAPESPHSVFEYCGDCRTHLLFERGDH</sequence>
<name>A0A1H6I5T5_9EURY</name>
<evidence type="ECO:0000313" key="7">
    <source>
        <dbReference type="EMBL" id="SEH43854.1"/>
    </source>
</evidence>
<evidence type="ECO:0000256" key="1">
    <source>
        <dbReference type="ARBA" id="ARBA00022485"/>
    </source>
</evidence>
<gene>
    <name evidence="7" type="ORF">SAMN05192561_1011085</name>
</gene>
<dbReference type="Pfam" id="PF12838">
    <property type="entry name" value="Fer4_7"/>
    <property type="match status" value="1"/>
</dbReference>
<evidence type="ECO:0000256" key="5">
    <source>
        <dbReference type="ARBA" id="ARBA00023014"/>
    </source>
</evidence>
<dbReference type="Gene3D" id="3.30.70.20">
    <property type="match status" value="2"/>
</dbReference>
<organism evidence="7 8">
    <name type="scientific">Halopenitus malekzadehii</name>
    <dbReference type="NCBI Taxonomy" id="1267564"/>
    <lineage>
        <taxon>Archaea</taxon>
        <taxon>Methanobacteriati</taxon>
        <taxon>Methanobacteriota</taxon>
        <taxon>Stenosarchaea group</taxon>
        <taxon>Halobacteria</taxon>
        <taxon>Halobacteriales</taxon>
        <taxon>Haloferacaceae</taxon>
        <taxon>Halopenitus</taxon>
    </lineage>
</organism>
<dbReference type="InterPro" id="IPR017896">
    <property type="entry name" value="4Fe4S_Fe-S-bd"/>
</dbReference>
<keyword evidence="1" id="KW-0004">4Fe-4S</keyword>
<protein>
    <submittedName>
        <fullName evidence="7">4Fe-4S binding domain-containing protein</fullName>
    </submittedName>
</protein>
<dbReference type="GO" id="GO:0046872">
    <property type="term" value="F:metal ion binding"/>
    <property type="evidence" value="ECO:0007669"/>
    <property type="project" value="UniProtKB-KW"/>
</dbReference>
<dbReference type="SUPFAM" id="SSF54862">
    <property type="entry name" value="4Fe-4S ferredoxins"/>
    <property type="match status" value="1"/>
</dbReference>
<dbReference type="PANTHER" id="PTHR43687">
    <property type="entry name" value="ADENYLYLSULFATE REDUCTASE, BETA SUBUNIT"/>
    <property type="match status" value="1"/>
</dbReference>
<evidence type="ECO:0000259" key="6">
    <source>
        <dbReference type="PROSITE" id="PS51379"/>
    </source>
</evidence>
<dbReference type="Proteomes" id="UP000199215">
    <property type="component" value="Unassembled WGS sequence"/>
</dbReference>
<proteinExistence type="predicted"/>
<keyword evidence="4" id="KW-0408">Iron</keyword>
<feature type="domain" description="4Fe-4S ferredoxin-type" evidence="6">
    <location>
        <begin position="330"/>
        <end position="359"/>
    </location>
</feature>
<reference evidence="7 8" key="1">
    <citation type="submission" date="2016-10" db="EMBL/GenBank/DDBJ databases">
        <authorList>
            <person name="de Groot N.N."/>
        </authorList>
    </citation>
    <scope>NUCLEOTIDE SEQUENCE [LARGE SCALE GENOMIC DNA]</scope>
    <source>
        <strain evidence="7 8">IBRC-M10418</strain>
    </source>
</reference>
<dbReference type="PROSITE" id="PS00198">
    <property type="entry name" value="4FE4S_FER_1"/>
    <property type="match status" value="2"/>
</dbReference>
<dbReference type="InterPro" id="IPR017900">
    <property type="entry name" value="4Fe4S_Fe_S_CS"/>
</dbReference>
<dbReference type="STRING" id="1267564.SAMN05192561_1011085"/>
<dbReference type="RefSeq" id="WP_092815321.1">
    <property type="nucleotide sequence ID" value="NZ_FNWU01000001.1"/>
</dbReference>
<keyword evidence="2" id="KW-0479">Metal-binding</keyword>
<dbReference type="InterPro" id="IPR003813">
    <property type="entry name" value="MvhD/FlpD"/>
</dbReference>
<dbReference type="GO" id="GO:0016491">
    <property type="term" value="F:oxidoreductase activity"/>
    <property type="evidence" value="ECO:0007669"/>
    <property type="project" value="UniProtKB-KW"/>
</dbReference>
<dbReference type="GO" id="GO:0051539">
    <property type="term" value="F:4 iron, 4 sulfur cluster binding"/>
    <property type="evidence" value="ECO:0007669"/>
    <property type="project" value="UniProtKB-KW"/>
</dbReference>
<keyword evidence="3" id="KW-0560">Oxidoreductase</keyword>